<dbReference type="RefSeq" id="WP_338538991.1">
    <property type="nucleotide sequence ID" value="NZ_CP104874.1"/>
</dbReference>
<dbReference type="InterPro" id="IPR013538">
    <property type="entry name" value="ASHA1/2-like_C"/>
</dbReference>
<reference evidence="3 4" key="1">
    <citation type="submission" date="2022-09" db="EMBL/GenBank/DDBJ databases">
        <title>Complete genome sequence of Janibacter terrae strain COS04-44, PCL-degrading bacteria isolated from oil spilled coast.</title>
        <authorList>
            <person name="Park H."/>
            <person name="Kim J.Y."/>
            <person name="An S.H."/>
            <person name="Lee C.M."/>
            <person name="Weon H.-Y."/>
        </authorList>
    </citation>
    <scope>NUCLEOTIDE SEQUENCE [LARGE SCALE GENOMIC DNA]</scope>
    <source>
        <strain evidence="3 4">COS04-44</strain>
    </source>
</reference>
<sequence>MAPMGRSGLLGEVWVADGVPVVHVEDVYDTDIDDLWDAITEPARLGRWVASVEGDLRPGGLFRASFTSGWDGGGRVEVCEAPHRLLLTMEPGAADETTIEAVLSAQDGGTRLVVEERGIPVEQAPDHGAGWQAHLEDLRAVLDGRVPGSWSQRWAALRPAYAPVQRP</sequence>
<evidence type="ECO:0000313" key="4">
    <source>
        <dbReference type="Proteomes" id="UP001381003"/>
    </source>
</evidence>
<keyword evidence="4" id="KW-1185">Reference proteome</keyword>
<gene>
    <name evidence="3" type="ORF">N5P18_05845</name>
</gene>
<dbReference type="InterPro" id="IPR023393">
    <property type="entry name" value="START-like_dom_sf"/>
</dbReference>
<evidence type="ECO:0000313" key="3">
    <source>
        <dbReference type="EMBL" id="WWF06394.1"/>
    </source>
</evidence>
<dbReference type="CDD" id="cd08899">
    <property type="entry name" value="SRPBCC_CalC_Aha1-like_6"/>
    <property type="match status" value="1"/>
</dbReference>
<accession>A0ABZ2FJC1</accession>
<organism evidence="3 4">
    <name type="scientific">Janibacter terrae</name>
    <dbReference type="NCBI Taxonomy" id="103817"/>
    <lineage>
        <taxon>Bacteria</taxon>
        <taxon>Bacillati</taxon>
        <taxon>Actinomycetota</taxon>
        <taxon>Actinomycetes</taxon>
        <taxon>Micrococcales</taxon>
        <taxon>Intrasporangiaceae</taxon>
        <taxon>Janibacter</taxon>
    </lineage>
</organism>
<protein>
    <submittedName>
        <fullName evidence="3">SRPBCC family protein</fullName>
    </submittedName>
</protein>
<dbReference type="Proteomes" id="UP001381003">
    <property type="component" value="Chromosome"/>
</dbReference>
<dbReference type="EMBL" id="CP104874">
    <property type="protein sequence ID" value="WWF06394.1"/>
    <property type="molecule type" value="Genomic_DNA"/>
</dbReference>
<dbReference type="SUPFAM" id="SSF55961">
    <property type="entry name" value="Bet v1-like"/>
    <property type="match status" value="1"/>
</dbReference>
<proteinExistence type="inferred from homology"/>
<dbReference type="Gene3D" id="3.30.530.20">
    <property type="match status" value="1"/>
</dbReference>
<evidence type="ECO:0000256" key="1">
    <source>
        <dbReference type="ARBA" id="ARBA00006817"/>
    </source>
</evidence>
<comment type="similarity">
    <text evidence="1">Belongs to the AHA1 family.</text>
</comment>
<name>A0ABZ2FJC1_9MICO</name>
<dbReference type="Pfam" id="PF08327">
    <property type="entry name" value="AHSA1"/>
    <property type="match status" value="1"/>
</dbReference>
<evidence type="ECO:0000259" key="2">
    <source>
        <dbReference type="Pfam" id="PF08327"/>
    </source>
</evidence>
<feature type="domain" description="Activator of Hsp90 ATPase homologue 1/2-like C-terminal" evidence="2">
    <location>
        <begin position="30"/>
        <end position="142"/>
    </location>
</feature>